<comment type="caution">
    <text evidence="5">The sequence shown here is derived from an EMBL/GenBank/DDBJ whole genome shotgun (WGS) entry which is preliminary data.</text>
</comment>
<dbReference type="RefSeq" id="WP_020448350.1">
    <property type="nucleotide sequence ID" value="NZ_CAYAXV010000002.1"/>
</dbReference>
<keyword evidence="4" id="KW-0694">RNA-binding</keyword>
<dbReference type="GO" id="GO:0015934">
    <property type="term" value="C:large ribosomal subunit"/>
    <property type="evidence" value="ECO:0007669"/>
    <property type="project" value="UniProtKB-UniRule"/>
</dbReference>
<keyword evidence="4" id="KW-0699">rRNA-binding</keyword>
<dbReference type="InterPro" id="IPR041988">
    <property type="entry name" value="Ribosomal_uL24_KOW"/>
</dbReference>
<evidence type="ECO:0000313" key="6">
    <source>
        <dbReference type="Proteomes" id="UP000752814"/>
    </source>
</evidence>
<keyword evidence="2 4" id="KW-0689">Ribosomal protein</keyword>
<comment type="similarity">
    <text evidence="1 4">Belongs to the universal ribosomal protein uL24 family.</text>
</comment>
<dbReference type="InterPro" id="IPR005756">
    <property type="entry name" value="Ribosomal_uL24_euk/arc"/>
</dbReference>
<proteinExistence type="inferred from homology"/>
<organism evidence="5 6">
    <name type="scientific">Candidatus Methanomassiliicoccus intestinalis</name>
    <dbReference type="NCBI Taxonomy" id="1406512"/>
    <lineage>
        <taxon>Archaea</taxon>
        <taxon>Methanobacteriati</taxon>
        <taxon>Thermoplasmatota</taxon>
        <taxon>Thermoplasmata</taxon>
        <taxon>Methanomassiliicoccales</taxon>
        <taxon>Methanomassiliicoccaceae</taxon>
        <taxon>Methanomassiliicoccus</taxon>
    </lineage>
</organism>
<evidence type="ECO:0000256" key="1">
    <source>
        <dbReference type="ARBA" id="ARBA00010618"/>
    </source>
</evidence>
<reference evidence="5" key="1">
    <citation type="submission" date="2016-03" db="EMBL/GenBank/DDBJ databases">
        <authorList>
            <person name="Borrel G."/>
            <person name="Mccann A."/>
            <person name="O'Toole P.W."/>
        </authorList>
    </citation>
    <scope>NUCLEOTIDE SEQUENCE</scope>
    <source>
        <strain evidence="5">183</strain>
    </source>
</reference>
<comment type="function">
    <text evidence="4">Located at the polypeptide exit tunnel on the outside of the subunit.</text>
</comment>
<dbReference type="OMA" id="VRIMRGD"/>
<dbReference type="AlphaFoldDB" id="A0A8J8PFY4"/>
<gene>
    <name evidence="5" type="primary">rpl24p</name>
    <name evidence="4" type="synonym">rpl24</name>
    <name evidence="5" type="ORF">A3207_04585</name>
</gene>
<dbReference type="GO" id="GO:0003735">
    <property type="term" value="F:structural constituent of ribosome"/>
    <property type="evidence" value="ECO:0007669"/>
    <property type="project" value="UniProtKB-UniRule"/>
</dbReference>
<dbReference type="CDD" id="cd06089">
    <property type="entry name" value="KOW_RPL26"/>
    <property type="match status" value="1"/>
</dbReference>
<dbReference type="Proteomes" id="UP000752814">
    <property type="component" value="Unassembled WGS sequence"/>
</dbReference>
<dbReference type="HAMAP" id="MF_01326_A">
    <property type="entry name" value="Ribosomal_uL24_A"/>
    <property type="match status" value="1"/>
</dbReference>
<dbReference type="EMBL" id="LVVT01000024">
    <property type="protein sequence ID" value="TQS81156.1"/>
    <property type="molecule type" value="Genomic_DNA"/>
</dbReference>
<evidence type="ECO:0000256" key="4">
    <source>
        <dbReference type="HAMAP-Rule" id="MF_01326"/>
    </source>
</evidence>
<dbReference type="Gene3D" id="2.30.30.30">
    <property type="match status" value="1"/>
</dbReference>
<dbReference type="NCBIfam" id="TIGR01080">
    <property type="entry name" value="rplX_A_E"/>
    <property type="match status" value="1"/>
</dbReference>
<comment type="function">
    <text evidence="4">One of two assembly initiator proteins, it binds directly to the 5'-end of the 23S rRNA, where it nucleates assembly of the 50S subunit.</text>
</comment>
<accession>A0A8J8PFY4</accession>
<dbReference type="Pfam" id="PF16906">
    <property type="entry name" value="Ribosomal_L26"/>
    <property type="match status" value="1"/>
</dbReference>
<dbReference type="GeneID" id="41322873"/>
<comment type="subunit">
    <text evidence="4">Part of the 50S ribosomal subunit.</text>
</comment>
<evidence type="ECO:0000313" key="5">
    <source>
        <dbReference type="EMBL" id="TQS81156.1"/>
    </source>
</evidence>
<evidence type="ECO:0000256" key="3">
    <source>
        <dbReference type="ARBA" id="ARBA00023274"/>
    </source>
</evidence>
<protein>
    <recommendedName>
        <fullName evidence="4">Large ribosomal subunit protein uL24</fullName>
    </recommendedName>
</protein>
<keyword evidence="3 4" id="KW-0687">Ribonucleoprotein</keyword>
<dbReference type="GO" id="GO:0019843">
    <property type="term" value="F:rRNA binding"/>
    <property type="evidence" value="ECO:0007669"/>
    <property type="project" value="UniProtKB-UniRule"/>
</dbReference>
<dbReference type="GO" id="GO:0006412">
    <property type="term" value="P:translation"/>
    <property type="evidence" value="ECO:0007669"/>
    <property type="project" value="UniProtKB-UniRule"/>
</dbReference>
<evidence type="ECO:0000256" key="2">
    <source>
        <dbReference type="ARBA" id="ARBA00022980"/>
    </source>
</evidence>
<dbReference type="SUPFAM" id="SSF50104">
    <property type="entry name" value="Translation proteins SH3-like domain"/>
    <property type="match status" value="1"/>
</dbReference>
<dbReference type="PANTHER" id="PTHR11143">
    <property type="entry name" value="60S RIBOSOMAL PROTEIN L26 FAMILY MEMBER"/>
    <property type="match status" value="1"/>
</dbReference>
<dbReference type="InterPro" id="IPR014722">
    <property type="entry name" value="Rib_uL2_dom2"/>
</dbReference>
<name>A0A8J8PFY4_9ARCH</name>
<dbReference type="InterPro" id="IPR008991">
    <property type="entry name" value="Translation_prot_SH3-like_sf"/>
</dbReference>
<sequence length="124" mass="13881">MVQSSKTRKQRKAFYNAPAHIRRKMVSSHLSDELRKDFGIHAAQVVKGDTVRVMRGDEDVVDVEGKVTQVDTRSGRLVIENVTISKADGTLVARPIHASKVEITKLNLSDPMRKQTLSKKEVSQ</sequence>